<dbReference type="Gene3D" id="4.10.240.10">
    <property type="entry name" value="Zn(2)-C6 fungal-type DNA-binding domain"/>
    <property type="match status" value="1"/>
</dbReference>
<keyword evidence="10" id="KW-1185">Reference proteome</keyword>
<dbReference type="Pfam" id="PF04082">
    <property type="entry name" value="Fungal_trans"/>
    <property type="match status" value="1"/>
</dbReference>
<evidence type="ECO:0000256" key="2">
    <source>
        <dbReference type="ARBA" id="ARBA00022723"/>
    </source>
</evidence>
<dbReference type="Pfam" id="PF00172">
    <property type="entry name" value="Zn_clus"/>
    <property type="match status" value="1"/>
</dbReference>
<feature type="compositionally biased region" description="Basic and acidic residues" evidence="7">
    <location>
        <begin position="336"/>
        <end position="350"/>
    </location>
</feature>
<dbReference type="CDD" id="cd12148">
    <property type="entry name" value="fungal_TF_MHR"/>
    <property type="match status" value="1"/>
</dbReference>
<evidence type="ECO:0000256" key="1">
    <source>
        <dbReference type="ARBA" id="ARBA00004123"/>
    </source>
</evidence>
<evidence type="ECO:0000313" key="9">
    <source>
        <dbReference type="EMBL" id="KIJ37500.1"/>
    </source>
</evidence>
<dbReference type="SMART" id="SM00906">
    <property type="entry name" value="Fungal_trans"/>
    <property type="match status" value="1"/>
</dbReference>
<sequence>MANAHHNFSSSTSTMIGATTTFYNDDVHGGAADGEMDMQSYLQHFPPQNQFPSYQQQQPYVQYTQPSSQTGQYLPTPPSVSPTSTSAPNLGAPPTNSYYTLQAPSIQQSPPDLNFNTISSHKQLPQAGSASRKKAAKASADLAAVPRKRQKRKSSFEPAHTAVSEESDDDEDAEERTEGAKPTQRLPGACRYCKRLKMRCEFVPPDSPTCRRCKSGGHQCVVEGRKPRSGPNKREFLLTQLRQKEAIIESLLKQVNNPVHQTPLNLVLPQNATVNSPDAQSNKDGVQAWLERLETNSVRAAGAARPSAFVLDARAERDEDDEDDDGAVAANEDDAEGGHDGDFDHPEKEKKGKLHSLPEEAAPLGLIANLSLRNSTPRKPSLPVLPEHSPGPAASTDAKSPEQGDENENDIGVANQEYFQPGPATNLNLRRVLVEKTMTPEILVHGLVTPSEVEDLFKIFYDKINPFLSILDPVIHTPQRTFGRCPFLFTVVCAISSRYYAPKSHIYKYAMHFAKTAAASSLIDGFKSVELCQAYLLMSAYSVPARRWEEDRSWLYLGLAIRIATDLNLHQPSSTKPTSEKHERELLNRTRTWLICFNLDRSTSTQLGKPSTIKEDFIVRNAADWYRRSQYNHPYDIQLCAYVELLRLVTRFHEEVYSDKNAGNGLNKVGFFLFVSPFYGGDTGQLGS</sequence>
<evidence type="ECO:0000256" key="3">
    <source>
        <dbReference type="ARBA" id="ARBA00023015"/>
    </source>
</evidence>
<dbReference type="AlphaFoldDB" id="A0A0C9VIW1"/>
<dbReference type="Proteomes" id="UP000054279">
    <property type="component" value="Unassembled WGS sequence"/>
</dbReference>
<dbReference type="PROSITE" id="PS50048">
    <property type="entry name" value="ZN2_CY6_FUNGAL_2"/>
    <property type="match status" value="1"/>
</dbReference>
<feature type="domain" description="Zn(2)-C6 fungal-type" evidence="8">
    <location>
        <begin position="189"/>
        <end position="222"/>
    </location>
</feature>
<dbReference type="OrthoDB" id="39175at2759"/>
<dbReference type="GO" id="GO:0000981">
    <property type="term" value="F:DNA-binding transcription factor activity, RNA polymerase II-specific"/>
    <property type="evidence" value="ECO:0007669"/>
    <property type="project" value="InterPro"/>
</dbReference>
<reference evidence="9 10" key="1">
    <citation type="submission" date="2014-06" db="EMBL/GenBank/DDBJ databases">
        <title>Evolutionary Origins and Diversification of the Mycorrhizal Mutualists.</title>
        <authorList>
            <consortium name="DOE Joint Genome Institute"/>
            <consortium name="Mycorrhizal Genomics Consortium"/>
            <person name="Kohler A."/>
            <person name="Kuo A."/>
            <person name="Nagy L.G."/>
            <person name="Floudas D."/>
            <person name="Copeland A."/>
            <person name="Barry K.W."/>
            <person name="Cichocki N."/>
            <person name="Veneault-Fourrey C."/>
            <person name="LaButti K."/>
            <person name="Lindquist E.A."/>
            <person name="Lipzen A."/>
            <person name="Lundell T."/>
            <person name="Morin E."/>
            <person name="Murat C."/>
            <person name="Riley R."/>
            <person name="Ohm R."/>
            <person name="Sun H."/>
            <person name="Tunlid A."/>
            <person name="Henrissat B."/>
            <person name="Grigoriev I.V."/>
            <person name="Hibbett D.S."/>
            <person name="Martin F."/>
        </authorList>
    </citation>
    <scope>NUCLEOTIDE SEQUENCE [LARGE SCALE GENOMIC DNA]</scope>
    <source>
        <strain evidence="9 10">SS14</strain>
    </source>
</reference>
<dbReference type="InterPro" id="IPR001138">
    <property type="entry name" value="Zn2Cys6_DnaBD"/>
</dbReference>
<keyword evidence="5" id="KW-0804">Transcription</keyword>
<evidence type="ECO:0000313" key="10">
    <source>
        <dbReference type="Proteomes" id="UP000054279"/>
    </source>
</evidence>
<dbReference type="SMART" id="SM00066">
    <property type="entry name" value="GAL4"/>
    <property type="match status" value="1"/>
</dbReference>
<dbReference type="PANTHER" id="PTHR31845">
    <property type="entry name" value="FINGER DOMAIN PROTEIN, PUTATIVE-RELATED"/>
    <property type="match status" value="1"/>
</dbReference>
<dbReference type="HOGENOM" id="CLU_400183_0_0_1"/>
<keyword evidence="3" id="KW-0805">Transcription regulation</keyword>
<feature type="region of interest" description="Disordered" evidence="7">
    <location>
        <begin position="370"/>
        <end position="409"/>
    </location>
</feature>
<comment type="subcellular location">
    <subcellularLocation>
        <location evidence="1">Nucleus</location>
    </subcellularLocation>
</comment>
<proteinExistence type="predicted"/>
<dbReference type="GO" id="GO:0006351">
    <property type="term" value="P:DNA-templated transcription"/>
    <property type="evidence" value="ECO:0007669"/>
    <property type="project" value="InterPro"/>
</dbReference>
<dbReference type="CDD" id="cd00067">
    <property type="entry name" value="GAL4"/>
    <property type="match status" value="1"/>
</dbReference>
<name>A0A0C9VIW1_SPHS4</name>
<protein>
    <recommendedName>
        <fullName evidence="8">Zn(2)-C6 fungal-type domain-containing protein</fullName>
    </recommendedName>
</protein>
<dbReference type="SUPFAM" id="SSF57701">
    <property type="entry name" value="Zn2/Cys6 DNA-binding domain"/>
    <property type="match status" value="1"/>
</dbReference>
<organism evidence="9 10">
    <name type="scientific">Sphaerobolus stellatus (strain SS14)</name>
    <dbReference type="NCBI Taxonomy" id="990650"/>
    <lineage>
        <taxon>Eukaryota</taxon>
        <taxon>Fungi</taxon>
        <taxon>Dikarya</taxon>
        <taxon>Basidiomycota</taxon>
        <taxon>Agaricomycotina</taxon>
        <taxon>Agaricomycetes</taxon>
        <taxon>Phallomycetidae</taxon>
        <taxon>Geastrales</taxon>
        <taxon>Sphaerobolaceae</taxon>
        <taxon>Sphaerobolus</taxon>
    </lineage>
</organism>
<evidence type="ECO:0000256" key="5">
    <source>
        <dbReference type="ARBA" id="ARBA00023163"/>
    </source>
</evidence>
<feature type="region of interest" description="Disordered" evidence="7">
    <location>
        <begin position="315"/>
        <end position="354"/>
    </location>
</feature>
<keyword evidence="2" id="KW-0479">Metal-binding</keyword>
<evidence type="ECO:0000256" key="7">
    <source>
        <dbReference type="SAM" id="MobiDB-lite"/>
    </source>
</evidence>
<feature type="compositionally biased region" description="Polar residues" evidence="7">
    <location>
        <begin position="94"/>
        <end position="123"/>
    </location>
</feature>
<evidence type="ECO:0000259" key="8">
    <source>
        <dbReference type="PROSITE" id="PS50048"/>
    </source>
</evidence>
<keyword evidence="4" id="KW-0238">DNA-binding</keyword>
<feature type="compositionally biased region" description="Acidic residues" evidence="7">
    <location>
        <begin position="165"/>
        <end position="175"/>
    </location>
</feature>
<dbReference type="EMBL" id="KN837168">
    <property type="protein sequence ID" value="KIJ37500.1"/>
    <property type="molecule type" value="Genomic_DNA"/>
</dbReference>
<dbReference type="InterPro" id="IPR051089">
    <property type="entry name" value="prtT"/>
</dbReference>
<evidence type="ECO:0000256" key="6">
    <source>
        <dbReference type="ARBA" id="ARBA00023242"/>
    </source>
</evidence>
<dbReference type="InterPro" id="IPR007219">
    <property type="entry name" value="XnlR_reg_dom"/>
</dbReference>
<keyword evidence="6" id="KW-0539">Nucleus</keyword>
<evidence type="ECO:0000256" key="4">
    <source>
        <dbReference type="ARBA" id="ARBA00023125"/>
    </source>
</evidence>
<accession>A0A0C9VIW1</accession>
<dbReference type="InterPro" id="IPR036864">
    <property type="entry name" value="Zn2-C6_fun-type_DNA-bd_sf"/>
</dbReference>
<feature type="region of interest" description="Disordered" evidence="7">
    <location>
        <begin position="64"/>
        <end position="185"/>
    </location>
</feature>
<dbReference type="GO" id="GO:0005634">
    <property type="term" value="C:nucleus"/>
    <property type="evidence" value="ECO:0007669"/>
    <property type="project" value="UniProtKB-SubCell"/>
</dbReference>
<dbReference type="PANTHER" id="PTHR31845:SF19">
    <property type="entry name" value="TRANSCRIPTION FACTOR DOMAIN-CONTAINING PROTEIN"/>
    <property type="match status" value="1"/>
</dbReference>
<feature type="compositionally biased region" description="Acidic residues" evidence="7">
    <location>
        <begin position="318"/>
        <end position="335"/>
    </location>
</feature>
<gene>
    <name evidence="9" type="ORF">M422DRAFT_781631</name>
</gene>
<dbReference type="PROSITE" id="PS00463">
    <property type="entry name" value="ZN2_CY6_FUNGAL_1"/>
    <property type="match status" value="1"/>
</dbReference>
<dbReference type="GO" id="GO:0008270">
    <property type="term" value="F:zinc ion binding"/>
    <property type="evidence" value="ECO:0007669"/>
    <property type="project" value="InterPro"/>
</dbReference>
<dbReference type="GO" id="GO:0000976">
    <property type="term" value="F:transcription cis-regulatory region binding"/>
    <property type="evidence" value="ECO:0007669"/>
    <property type="project" value="TreeGrafter"/>
</dbReference>